<dbReference type="InterPro" id="IPR026487">
    <property type="entry name" value="CHP04141"/>
</dbReference>
<keyword evidence="2" id="KW-1185">Reference proteome</keyword>
<dbReference type="RefSeq" id="WP_261848482.1">
    <property type="nucleotide sequence ID" value="NZ_AP028908.1"/>
</dbReference>
<proteinExistence type="predicted"/>
<name>A0AAN0KBA8_9GAMM</name>
<evidence type="ECO:0008006" key="3">
    <source>
        <dbReference type="Google" id="ProtNLM"/>
    </source>
</evidence>
<dbReference type="KEGG" id="parl:PEC302110_24760"/>
<protein>
    <recommendedName>
        <fullName evidence="3">Sporadically distributed protein, TIGR04141 family</fullName>
    </recommendedName>
</protein>
<evidence type="ECO:0000313" key="2">
    <source>
        <dbReference type="Proteomes" id="UP001377830"/>
    </source>
</evidence>
<gene>
    <name evidence="1" type="ORF">PEC302110_24760</name>
</gene>
<dbReference type="Proteomes" id="UP001377830">
    <property type="component" value="Chromosome"/>
</dbReference>
<dbReference type="Pfam" id="PF19614">
    <property type="entry name" value="DUF6119"/>
    <property type="match status" value="1"/>
</dbReference>
<accession>A0AAN0KBA8</accession>
<dbReference type="EMBL" id="AP028908">
    <property type="protein sequence ID" value="BES85379.1"/>
    <property type="molecule type" value="Genomic_DNA"/>
</dbReference>
<reference evidence="2" key="1">
    <citation type="journal article" date="2024" name="Int. J. Syst. Evol. Microbiol.">
        <title>Pectobacterium araliae sp. nov., a pathogen causing bacterial soft rot of Japanese angelica tree in Japan.</title>
        <authorList>
            <person name="Sawada H."/>
            <person name="Someya N."/>
            <person name="Morohoshi T."/>
            <person name="Ono M."/>
            <person name="Satou M."/>
        </authorList>
    </citation>
    <scope>NUCLEOTIDE SEQUENCE [LARGE SCALE GENOMIC DNA]</scope>
    <source>
        <strain evidence="2">MAFF 302110</strain>
    </source>
</reference>
<sequence>MKLRLSIYLAKKSAKELDQLLNLERVKVPIELILADAKAHLFIKQDYEPQIPEWADLFFSAKPDLPYDIFGKNSSTGAILLIDYKEERFVFPFGTGHHLINDNYIVREFGLKVTLNSISQNKIRSLDKGNHNETNLLTRSQSTREVNIYNLKIDSELDILTTLTGICTEDLLGDKVTGRDALVITPDISFSEITGLLDKIIEIYKKPLPNEFEWINNIKQADDEEVEILDFELVDLINSGDFTDVIIGEPEIVDWEKQIGYCFERRNNSPIYPVLALGSFLEYCKIRKLDITIDVLKNKNIHSLNEQYESIRSWSIYRCLYAEIKSGDKSYILRNGVWYCADTNFLSSIDDEINKIPIYEDNQLLPTYSFEHEEDYIKGVCAENSSFLLMDQKFIYHGAGHSKVEFCDMIKDGKVLIHVKYYSGSQSMSHLFSQGYVSGELFVGDKEFRKKLNAHLPDDLQSDFNLRPETKDYKIVFAIATKNELPKGLPLFSKINLKNFYRQLSNLGYNVRLCKIDIDDLIYKKKTYRPS</sequence>
<dbReference type="NCBIfam" id="TIGR04141">
    <property type="entry name" value="TIGR04141 family sporadically distributed protein"/>
    <property type="match status" value="1"/>
</dbReference>
<dbReference type="AlphaFoldDB" id="A0AAN0KBA8"/>
<organism evidence="1 2">
    <name type="scientific">Pectobacterium araliae</name>
    <dbReference type="NCBI Taxonomy" id="3073862"/>
    <lineage>
        <taxon>Bacteria</taxon>
        <taxon>Pseudomonadati</taxon>
        <taxon>Pseudomonadota</taxon>
        <taxon>Gammaproteobacteria</taxon>
        <taxon>Enterobacterales</taxon>
        <taxon>Pectobacteriaceae</taxon>
        <taxon>Pectobacterium</taxon>
    </lineage>
</organism>
<evidence type="ECO:0000313" key="1">
    <source>
        <dbReference type="EMBL" id="BES85379.1"/>
    </source>
</evidence>